<comment type="caution">
    <text evidence="3">The sequence shown here is derived from an EMBL/GenBank/DDBJ whole genome shotgun (WGS) entry which is preliminary data.</text>
</comment>
<feature type="compositionally biased region" description="Low complexity" evidence="1">
    <location>
        <begin position="86"/>
        <end position="105"/>
    </location>
</feature>
<feature type="transmembrane region" description="Helical" evidence="2">
    <location>
        <begin position="21"/>
        <end position="40"/>
    </location>
</feature>
<keyword evidence="2" id="KW-0472">Membrane</keyword>
<dbReference type="Proteomes" id="UP000542742">
    <property type="component" value="Unassembled WGS sequence"/>
</dbReference>
<organism evidence="3 4">
    <name type="scientific">Paractinoplanes abujensis</name>
    <dbReference type="NCBI Taxonomy" id="882441"/>
    <lineage>
        <taxon>Bacteria</taxon>
        <taxon>Bacillati</taxon>
        <taxon>Actinomycetota</taxon>
        <taxon>Actinomycetes</taxon>
        <taxon>Micromonosporales</taxon>
        <taxon>Micromonosporaceae</taxon>
        <taxon>Paractinoplanes</taxon>
    </lineage>
</organism>
<evidence type="ECO:0000256" key="2">
    <source>
        <dbReference type="SAM" id="Phobius"/>
    </source>
</evidence>
<gene>
    <name evidence="3" type="ORF">BKA14_008197</name>
</gene>
<sequence>MSVSDDEQTVSSGDRNRHRKLAVAGATGLVVVAGVGAVLLTNSDDTTALPRLDAAPPIVVPTSEPTSAAAPSLTAAVAVPSAAVASADSASSRTTKSATPTTPAVDQGTVRKEIETARAKAAREGHPLQRPITAPPPAVLKNADSLVEETRDLPDGGTMRIVSARYDLSRQREMLLAADEGKPAGGARCTQNIRFAQGAKPTMRPNMLLCWRITEDRSVVVLSVSRGADPAQTRTLNALDTTWDRLG</sequence>
<keyword evidence="2" id="KW-1133">Transmembrane helix</keyword>
<evidence type="ECO:0000313" key="4">
    <source>
        <dbReference type="Proteomes" id="UP000542742"/>
    </source>
</evidence>
<dbReference type="AlphaFoldDB" id="A0A7W7G6Z1"/>
<proteinExistence type="predicted"/>
<protein>
    <submittedName>
        <fullName evidence="3">Uncharacterized protein</fullName>
    </submittedName>
</protein>
<keyword evidence="2" id="KW-0812">Transmembrane</keyword>
<keyword evidence="4" id="KW-1185">Reference proteome</keyword>
<reference evidence="3 4" key="1">
    <citation type="submission" date="2020-08" db="EMBL/GenBank/DDBJ databases">
        <title>Sequencing the genomes of 1000 actinobacteria strains.</title>
        <authorList>
            <person name="Klenk H.-P."/>
        </authorList>
    </citation>
    <scope>NUCLEOTIDE SEQUENCE [LARGE SCALE GENOMIC DNA]</scope>
    <source>
        <strain evidence="3 4">DSM 45518</strain>
    </source>
</reference>
<dbReference type="RefSeq" id="WP_184956101.1">
    <property type="nucleotide sequence ID" value="NZ_BOMC01000025.1"/>
</dbReference>
<evidence type="ECO:0000313" key="3">
    <source>
        <dbReference type="EMBL" id="MBB4698049.1"/>
    </source>
</evidence>
<feature type="region of interest" description="Disordered" evidence="1">
    <location>
        <begin position="86"/>
        <end position="111"/>
    </location>
</feature>
<name>A0A7W7G6Z1_9ACTN</name>
<dbReference type="EMBL" id="JACHMF010000001">
    <property type="protein sequence ID" value="MBB4698049.1"/>
    <property type="molecule type" value="Genomic_DNA"/>
</dbReference>
<accession>A0A7W7G6Z1</accession>
<evidence type="ECO:0000256" key="1">
    <source>
        <dbReference type="SAM" id="MobiDB-lite"/>
    </source>
</evidence>